<dbReference type="GO" id="GO:0000462">
    <property type="term" value="P:maturation of SSU-rRNA from tricistronic rRNA transcript (SSU-rRNA, 5.8S rRNA, LSU-rRNA)"/>
    <property type="evidence" value="ECO:0007669"/>
    <property type="project" value="InterPro"/>
</dbReference>
<dbReference type="PANTHER" id="PTHR44163">
    <property type="entry name" value="U3 SMALL NUCLEOLAR RNA-ASSOCIATED PROTEIN 4 HOMOLOG"/>
    <property type="match status" value="1"/>
</dbReference>
<feature type="region of interest" description="Disordered" evidence="2">
    <location>
        <begin position="659"/>
        <end position="689"/>
    </location>
</feature>
<dbReference type="InterPro" id="IPR015943">
    <property type="entry name" value="WD40/YVTN_repeat-like_dom_sf"/>
</dbReference>
<evidence type="ECO:0000313" key="3">
    <source>
        <dbReference type="EMBL" id="KAF7725831.1"/>
    </source>
</evidence>
<dbReference type="GO" id="GO:0003723">
    <property type="term" value="F:RNA binding"/>
    <property type="evidence" value="ECO:0007669"/>
    <property type="project" value="TreeGrafter"/>
</dbReference>
<dbReference type="InterPro" id="IPR046351">
    <property type="entry name" value="UTP4"/>
</dbReference>
<dbReference type="Gene3D" id="2.130.10.10">
    <property type="entry name" value="YVTN repeat-like/Quinoprotein amine dehydrogenase"/>
    <property type="match status" value="3"/>
</dbReference>
<accession>A0A8H7EP85</accession>
<reference evidence="3" key="1">
    <citation type="submission" date="2020-01" db="EMBL/GenBank/DDBJ databases">
        <title>Genome Sequencing of Three Apophysomyces-Like Fungal Strains Confirms a Novel Fungal Genus in the Mucoromycota with divergent Burkholderia-like Endosymbiotic Bacteria.</title>
        <authorList>
            <person name="Stajich J.E."/>
            <person name="Macias A.M."/>
            <person name="Carter-House D."/>
            <person name="Lovett B."/>
            <person name="Kasson L.R."/>
            <person name="Berry K."/>
            <person name="Grigoriev I."/>
            <person name="Chang Y."/>
            <person name="Spatafora J."/>
            <person name="Kasson M.T."/>
        </authorList>
    </citation>
    <scope>NUCLEOTIDE SEQUENCE</scope>
    <source>
        <strain evidence="3">NRRL A-21654</strain>
    </source>
</reference>
<dbReference type="SMART" id="SM00320">
    <property type="entry name" value="WD40"/>
    <property type="match status" value="8"/>
</dbReference>
<feature type="compositionally biased region" description="Basic and acidic residues" evidence="2">
    <location>
        <begin position="675"/>
        <end position="689"/>
    </location>
</feature>
<dbReference type="GO" id="GO:0034455">
    <property type="term" value="C:t-UTP complex"/>
    <property type="evidence" value="ECO:0007669"/>
    <property type="project" value="TreeGrafter"/>
</dbReference>
<sequence>MEVHRCRFVEYQPAAINALDFTPPTVDRCRLAVGRANGNIEIWDPSHRYRLEKTIPGGQGLSVESLVWAHQSILVDQDEDDSPEEIAEQLKSLLQQPPRLFSSGLNPYIVEWDTTSLTAKKSVDSNGGAVWCLAVNSTSTRLAAGCEDGRIRLFDISNNQLEYISSFEPQKGRILSVAWSPDDDYIVSGGSDSAIRKWDVATGSTIQRMTVDRVRKEPTLVWSVAATRNNTIISGDSLGNLMFWDASRGAMRQSFRAHGADILSIVASRDGDLVFSAGVDRKLCAFRRVQQSNKTHSKTQWLNIGSRRYHWHDIRALALDDRPSVNSIVSGGVDVELVSCPAREFPKLIQNRLPPFPHKYITSVSKSHKLIMATFDNSMSIWRLGKAGELDLSSRQTTIPEVLEPHQLILDLQLKPECNITSSALSEDAQWIAVGDIENTRLFKLQLSGQATVKKERNFESTLNQYLAAHNAAAGSHHVLFTPGSEKLIIVTSESRILIVDLLHDGCEKFKVIREFGYHRGLDNKENVIEGSKVATVITLAVSSDGQWLATGDDDNKIHVFNLDSLQHHITLPRLSSPHTALSFNEFRPSELFVGLASNEFYIYNVEQNKMTDWSYAHSDQTNSRLLNMRDRIRGVAYNPADENKMIIYGSTYMCQVDMSKGRPRGGSQPTKRKAGQDELSKRTDTDNHLDMSLSREYQQILSCGFLDRNSMVMVERPKFSVLEKLPPSFYRAHFAT</sequence>
<proteinExistence type="predicted"/>
<feature type="repeat" description="WD" evidence="1">
    <location>
        <begin position="167"/>
        <end position="208"/>
    </location>
</feature>
<dbReference type="SUPFAM" id="SSF50978">
    <property type="entry name" value="WD40 repeat-like"/>
    <property type="match status" value="2"/>
</dbReference>
<dbReference type="GO" id="GO:0032040">
    <property type="term" value="C:small-subunit processome"/>
    <property type="evidence" value="ECO:0007669"/>
    <property type="project" value="TreeGrafter"/>
</dbReference>
<evidence type="ECO:0000313" key="4">
    <source>
        <dbReference type="Proteomes" id="UP000605846"/>
    </source>
</evidence>
<dbReference type="InterPro" id="IPR036322">
    <property type="entry name" value="WD40_repeat_dom_sf"/>
</dbReference>
<dbReference type="PANTHER" id="PTHR44163:SF1">
    <property type="entry name" value="U3 SMALL NUCLEOLAR RNA-ASSOCIATED PROTEIN 4 HOMOLOG"/>
    <property type="match status" value="1"/>
</dbReference>
<dbReference type="Proteomes" id="UP000605846">
    <property type="component" value="Unassembled WGS sequence"/>
</dbReference>
<dbReference type="EMBL" id="JABAYA010000089">
    <property type="protein sequence ID" value="KAF7725831.1"/>
    <property type="molecule type" value="Genomic_DNA"/>
</dbReference>
<dbReference type="PROSITE" id="PS50294">
    <property type="entry name" value="WD_REPEATS_REGION"/>
    <property type="match status" value="1"/>
</dbReference>
<evidence type="ECO:0000256" key="2">
    <source>
        <dbReference type="SAM" id="MobiDB-lite"/>
    </source>
</evidence>
<dbReference type="OrthoDB" id="8883818at2759"/>
<keyword evidence="4" id="KW-1185">Reference proteome</keyword>
<feature type="repeat" description="WD" evidence="1">
    <location>
        <begin position="123"/>
        <end position="164"/>
    </location>
</feature>
<dbReference type="AlphaFoldDB" id="A0A8H7EP85"/>
<evidence type="ECO:0000256" key="1">
    <source>
        <dbReference type="PROSITE-ProRule" id="PRU00221"/>
    </source>
</evidence>
<dbReference type="Pfam" id="PF00400">
    <property type="entry name" value="WD40"/>
    <property type="match status" value="4"/>
</dbReference>
<comment type="caution">
    <text evidence="3">The sequence shown here is derived from an EMBL/GenBank/DDBJ whole genome shotgun (WGS) entry which is preliminary data.</text>
</comment>
<gene>
    <name evidence="3" type="primary">UTP4</name>
    <name evidence="3" type="ORF">EC973_009255</name>
</gene>
<name>A0A8H7EP85_9FUNG</name>
<protein>
    <submittedName>
        <fullName evidence="3">U3 small nucleolar RNA-associated protein</fullName>
    </submittedName>
</protein>
<dbReference type="PROSITE" id="PS50082">
    <property type="entry name" value="WD_REPEATS_2"/>
    <property type="match status" value="2"/>
</dbReference>
<keyword evidence="1" id="KW-0853">WD repeat</keyword>
<dbReference type="InterPro" id="IPR001680">
    <property type="entry name" value="WD40_rpt"/>
</dbReference>
<organism evidence="3 4">
    <name type="scientific">Apophysomyces ossiformis</name>
    <dbReference type="NCBI Taxonomy" id="679940"/>
    <lineage>
        <taxon>Eukaryota</taxon>
        <taxon>Fungi</taxon>
        <taxon>Fungi incertae sedis</taxon>
        <taxon>Mucoromycota</taxon>
        <taxon>Mucoromycotina</taxon>
        <taxon>Mucoromycetes</taxon>
        <taxon>Mucorales</taxon>
        <taxon>Mucorineae</taxon>
        <taxon>Mucoraceae</taxon>
        <taxon>Apophysomyces</taxon>
    </lineage>
</organism>
<dbReference type="GO" id="GO:0030686">
    <property type="term" value="C:90S preribosome"/>
    <property type="evidence" value="ECO:0007669"/>
    <property type="project" value="InterPro"/>
</dbReference>